<evidence type="ECO:0000313" key="3">
    <source>
        <dbReference type="Proteomes" id="UP000582974"/>
    </source>
</evidence>
<proteinExistence type="predicted"/>
<keyword evidence="3" id="KW-1185">Reference proteome</keyword>
<feature type="region of interest" description="Disordered" evidence="1">
    <location>
        <begin position="1"/>
        <end position="38"/>
    </location>
</feature>
<accession>A0A838AE61</accession>
<evidence type="ECO:0000313" key="2">
    <source>
        <dbReference type="EMBL" id="MBA0127604.1"/>
    </source>
</evidence>
<name>A0A838AE61_9PSEU</name>
<dbReference type="EMBL" id="JACCKD010000007">
    <property type="protein sequence ID" value="MBA0127604.1"/>
    <property type="molecule type" value="Genomic_DNA"/>
</dbReference>
<reference evidence="2 3" key="1">
    <citation type="submission" date="2020-07" db="EMBL/GenBank/DDBJ databases">
        <title>Genome of Haloechinothrix sp.</title>
        <authorList>
            <person name="Tang S.-K."/>
            <person name="Yang L."/>
            <person name="Zhu W.-Y."/>
        </authorList>
    </citation>
    <scope>NUCLEOTIDE SEQUENCE [LARGE SCALE GENOMIC DNA]</scope>
    <source>
        <strain evidence="2 3">YIM 98757</strain>
    </source>
</reference>
<organism evidence="2 3">
    <name type="scientific">Haloechinothrix aidingensis</name>
    <dbReference type="NCBI Taxonomy" id="2752311"/>
    <lineage>
        <taxon>Bacteria</taxon>
        <taxon>Bacillati</taxon>
        <taxon>Actinomycetota</taxon>
        <taxon>Actinomycetes</taxon>
        <taxon>Pseudonocardiales</taxon>
        <taxon>Pseudonocardiaceae</taxon>
        <taxon>Haloechinothrix</taxon>
    </lineage>
</organism>
<dbReference type="Proteomes" id="UP000582974">
    <property type="component" value="Unassembled WGS sequence"/>
</dbReference>
<sequence>MPQIGPVPKPGDYEDYGEPSTPEDTTESDSQQGTIDMDYAERLPFVGGAYKAFNYMQEARERAALSNKIGDIEFTEEGIDKIIERVNEIATQLDNAKARSRDLYNVDPGHEYVSSQYKNTADQMADDYNDFHNKSTDSYEDFRKMLEEVKRNYLSHEDGIVTDLGKEYS</sequence>
<protein>
    <submittedName>
        <fullName evidence="2">Uncharacterized protein</fullName>
    </submittedName>
</protein>
<dbReference type="AlphaFoldDB" id="A0A838AE61"/>
<gene>
    <name evidence="2" type="ORF">H0B56_18835</name>
</gene>
<comment type="caution">
    <text evidence="2">The sequence shown here is derived from an EMBL/GenBank/DDBJ whole genome shotgun (WGS) entry which is preliminary data.</text>
</comment>
<dbReference type="RefSeq" id="WP_180894411.1">
    <property type="nucleotide sequence ID" value="NZ_JACCKD010000007.1"/>
</dbReference>
<evidence type="ECO:0000256" key="1">
    <source>
        <dbReference type="SAM" id="MobiDB-lite"/>
    </source>
</evidence>